<evidence type="ECO:0000256" key="1">
    <source>
        <dbReference type="ARBA" id="ARBA00023002"/>
    </source>
</evidence>
<dbReference type="InterPro" id="IPR003099">
    <property type="entry name" value="Prephen_DH"/>
</dbReference>
<dbReference type="STRING" id="207559.Dde_3485"/>
<dbReference type="AlphaFoldDB" id="Q30VL8"/>
<dbReference type="InterPro" id="IPR046826">
    <property type="entry name" value="PDH_N"/>
</dbReference>
<dbReference type="PANTHER" id="PTHR21363:SF0">
    <property type="entry name" value="PREPHENATE DEHYDROGENASE [NADP(+)]"/>
    <property type="match status" value="1"/>
</dbReference>
<dbReference type="eggNOG" id="COG0287">
    <property type="taxonomic scope" value="Bacteria"/>
</dbReference>
<keyword evidence="4" id="KW-1185">Reference proteome</keyword>
<dbReference type="GO" id="GO:0006571">
    <property type="term" value="P:tyrosine biosynthetic process"/>
    <property type="evidence" value="ECO:0007669"/>
    <property type="project" value="InterPro"/>
</dbReference>
<proteinExistence type="predicted"/>
<dbReference type="GO" id="GO:0070403">
    <property type="term" value="F:NAD+ binding"/>
    <property type="evidence" value="ECO:0007669"/>
    <property type="project" value="InterPro"/>
</dbReference>
<sequence length="260" mass="27914">MRIDNVAVVGADGRMGQLFCARARAAGMGVVALDRPLEPEAVRQAVHGVQMVLLCVPAAVLDRVAGLMSGILSGNQILADITSVKVLPMQQMRRQYSGPVVGTHPLFGPAPAQGETRVAVVPDSGHAAGEAACAAVEDFFVRLGCEPFRTTAQEHDRAAACIQNLNFITSVAYFATLAHDDAITPFLTPSFRRRLDAARKMLTEDAELFEGLFEANPYSQDAVRAFRAILNHACAGDVNLLVDRAGWWWRSSDNRGGAPS</sequence>
<dbReference type="InterPro" id="IPR050812">
    <property type="entry name" value="Preph/Arog_dehydrog"/>
</dbReference>
<evidence type="ECO:0000313" key="4">
    <source>
        <dbReference type="Proteomes" id="UP000002710"/>
    </source>
</evidence>
<dbReference type="Pfam" id="PF02153">
    <property type="entry name" value="PDH_N"/>
    <property type="match status" value="1"/>
</dbReference>
<keyword evidence="1" id="KW-0560">Oxidoreductase</keyword>
<reference evidence="3 4" key="1">
    <citation type="journal article" date="2011" name="J. Bacteriol.">
        <title>Complete genome sequence and updated annotation of Desulfovibrio alaskensis G20.</title>
        <authorList>
            <person name="Hauser L.J."/>
            <person name="Land M.L."/>
            <person name="Brown S.D."/>
            <person name="Larimer F."/>
            <person name="Keller K.L."/>
            <person name="Rapp-Giles B.J."/>
            <person name="Price M.N."/>
            <person name="Lin M."/>
            <person name="Bruce D.C."/>
            <person name="Detter J.C."/>
            <person name="Tapia R."/>
            <person name="Han C.S."/>
            <person name="Goodwin L.A."/>
            <person name="Cheng J.F."/>
            <person name="Pitluck S."/>
            <person name="Copeland A."/>
            <person name="Lucas S."/>
            <person name="Nolan M."/>
            <person name="Lapidus A.L."/>
            <person name="Palumbo A.V."/>
            <person name="Wall J.D."/>
        </authorList>
    </citation>
    <scope>NUCLEOTIDE SEQUENCE [LARGE SCALE GENOMIC DNA]</scope>
    <source>
        <strain evidence="4">ATCC BAA 1058 / DSM 17464 / G20</strain>
    </source>
</reference>
<dbReference type="Gene3D" id="1.10.3660.10">
    <property type="entry name" value="6-phosphogluconate dehydrogenase C-terminal like domain"/>
    <property type="match status" value="1"/>
</dbReference>
<dbReference type="SUPFAM" id="SSF51735">
    <property type="entry name" value="NAD(P)-binding Rossmann-fold domains"/>
    <property type="match status" value="1"/>
</dbReference>
<name>Q30VL8_OLEA2</name>
<dbReference type="RefSeq" id="WP_011369182.1">
    <property type="nucleotide sequence ID" value="NC_007519.1"/>
</dbReference>
<dbReference type="EMBL" id="CP000112">
    <property type="protein sequence ID" value="ABB40278.1"/>
    <property type="molecule type" value="Genomic_DNA"/>
</dbReference>
<dbReference type="HOGENOM" id="CLU_036672_3_0_7"/>
<dbReference type="Gene3D" id="3.40.50.720">
    <property type="entry name" value="NAD(P)-binding Rossmann-like Domain"/>
    <property type="match status" value="1"/>
</dbReference>
<accession>Q30VL8</accession>
<dbReference type="GO" id="GO:0008977">
    <property type="term" value="F:prephenate dehydrogenase (NAD+) activity"/>
    <property type="evidence" value="ECO:0007669"/>
    <property type="project" value="InterPro"/>
</dbReference>
<protein>
    <submittedName>
        <fullName evidence="3">Prephenate dehydrogenase</fullName>
    </submittedName>
</protein>
<dbReference type="InterPro" id="IPR008927">
    <property type="entry name" value="6-PGluconate_DH-like_C_sf"/>
</dbReference>
<gene>
    <name evidence="3" type="ordered locus">Dde_3485</name>
</gene>
<dbReference type="KEGG" id="dde:Dde_3485"/>
<dbReference type="SUPFAM" id="SSF48179">
    <property type="entry name" value="6-phosphogluconate dehydrogenase C-terminal domain-like"/>
    <property type="match status" value="1"/>
</dbReference>
<dbReference type="GO" id="GO:0004665">
    <property type="term" value="F:prephenate dehydrogenase (NADP+) activity"/>
    <property type="evidence" value="ECO:0007669"/>
    <property type="project" value="InterPro"/>
</dbReference>
<dbReference type="InterPro" id="IPR036291">
    <property type="entry name" value="NAD(P)-bd_dom_sf"/>
</dbReference>
<evidence type="ECO:0000313" key="3">
    <source>
        <dbReference type="EMBL" id="ABB40278.1"/>
    </source>
</evidence>
<dbReference type="Proteomes" id="UP000002710">
    <property type="component" value="Chromosome"/>
</dbReference>
<feature type="domain" description="Prephenate/arogenate dehydrogenase" evidence="2">
    <location>
        <begin position="4"/>
        <end position="260"/>
    </location>
</feature>
<organism evidence="3 4">
    <name type="scientific">Oleidesulfovibrio alaskensis (strain ATCC BAA-1058 / DSM 17464 / G20)</name>
    <name type="common">Desulfovibrio alaskensis</name>
    <dbReference type="NCBI Taxonomy" id="207559"/>
    <lineage>
        <taxon>Bacteria</taxon>
        <taxon>Pseudomonadati</taxon>
        <taxon>Thermodesulfobacteriota</taxon>
        <taxon>Desulfovibrionia</taxon>
        <taxon>Desulfovibrionales</taxon>
        <taxon>Desulfovibrionaceae</taxon>
        <taxon>Oleidesulfovibrio</taxon>
    </lineage>
</organism>
<dbReference type="PROSITE" id="PS51176">
    <property type="entry name" value="PDH_ADH"/>
    <property type="match status" value="1"/>
</dbReference>
<dbReference type="PANTHER" id="PTHR21363">
    <property type="entry name" value="PREPHENATE DEHYDROGENASE"/>
    <property type="match status" value="1"/>
</dbReference>
<evidence type="ECO:0000259" key="2">
    <source>
        <dbReference type="PROSITE" id="PS51176"/>
    </source>
</evidence>